<reference evidence="1" key="1">
    <citation type="journal article" date="2021" name="Proc. Natl. Acad. Sci. U.S.A.">
        <title>A Catalog of Tens of Thousands of Viruses from Human Metagenomes Reveals Hidden Associations with Chronic Diseases.</title>
        <authorList>
            <person name="Tisza M.J."/>
            <person name="Buck C.B."/>
        </authorList>
    </citation>
    <scope>NUCLEOTIDE SEQUENCE</scope>
    <source>
        <strain evidence="1">Cto1k8</strain>
    </source>
</reference>
<protein>
    <submittedName>
        <fullName evidence="1">Internal head protein</fullName>
    </submittedName>
</protein>
<name>A0A8S5LWS5_9CAUD</name>
<organism evidence="1">
    <name type="scientific">Myoviridae sp. cto1k8</name>
    <dbReference type="NCBI Taxonomy" id="2826694"/>
    <lineage>
        <taxon>Viruses</taxon>
        <taxon>Duplodnaviria</taxon>
        <taxon>Heunggongvirae</taxon>
        <taxon>Uroviricota</taxon>
        <taxon>Caudoviricetes</taxon>
    </lineage>
</organism>
<dbReference type="InterPro" id="IPR024413">
    <property type="entry name" value="Phage_phiKZ_Orf92_int-head"/>
</dbReference>
<proteinExistence type="predicted"/>
<sequence>MARTVGIWVNQPKKTLALSLENAIENAPEGFIEDQETGELVDYSEEFAALVLESAEIVEDTETVAETTDAIDNGEVVAEIGDAIEQRGEATPEEAALVQAGVANTLDATDAPEEVIEEVTETVATESANGPVISMEGFKETLKRMWEGLKAFVDDLLGRIATNWKRFFNTTAGIVKDAAKLTEKLKDRKDAEDAQIKWASSFALLAVEGKKFDAQEAVKAFGKLENIAKGAGKGLEQALESIKGGAEQVTTKSAEDLGKVVTGILATIVEKSGAKSELADGVFGKAYKGGVAKFAFGDFALAYGYNATLDQQGDEAALINSFRVASTKAHKDFDAKPEKAEFAALTKAQIDDLVKGVKTVANALDKFYNTDSKKAHVAVDALRKELDKQVEGAGEEVSAEQKHAYKVAQRLYNLPVQLLRGEVELSIYVIRVLKAFITLGNVSAAKLVADK</sequence>
<dbReference type="EMBL" id="BK014756">
    <property type="protein sequence ID" value="DAD74251.1"/>
    <property type="molecule type" value="Genomic_DNA"/>
</dbReference>
<accession>A0A8S5LWS5</accession>
<dbReference type="Pfam" id="PF12699">
    <property type="entry name" value="phiKZ_IP"/>
    <property type="match status" value="1"/>
</dbReference>
<evidence type="ECO:0000313" key="1">
    <source>
        <dbReference type="EMBL" id="DAD74251.1"/>
    </source>
</evidence>